<keyword evidence="1" id="KW-0812">Transmembrane</keyword>
<proteinExistence type="predicted"/>
<evidence type="ECO:0000256" key="1">
    <source>
        <dbReference type="SAM" id="Phobius"/>
    </source>
</evidence>
<reference evidence="5" key="1">
    <citation type="submission" date="2024-02" db="UniProtKB">
        <authorList>
            <consortium name="WormBaseParasite"/>
        </authorList>
    </citation>
    <scope>IDENTIFICATION</scope>
</reference>
<keyword evidence="4" id="KW-1185">Reference proteome</keyword>
<feature type="domain" description="VWFA" evidence="3">
    <location>
        <begin position="618"/>
        <end position="806"/>
    </location>
</feature>
<dbReference type="CDD" id="cd01450">
    <property type="entry name" value="vWFA_subfamily_ECM"/>
    <property type="match status" value="1"/>
</dbReference>
<evidence type="ECO:0000259" key="3">
    <source>
        <dbReference type="PROSITE" id="PS50234"/>
    </source>
</evidence>
<keyword evidence="2" id="KW-0732">Signal</keyword>
<dbReference type="PROSITE" id="PS50234">
    <property type="entry name" value="VWFA"/>
    <property type="match status" value="1"/>
</dbReference>
<dbReference type="PANTHER" id="PTHR22588">
    <property type="entry name" value="VWFA DOMAIN-CONTAINING PROTEIN"/>
    <property type="match status" value="1"/>
</dbReference>
<dbReference type="PANTHER" id="PTHR22588:SF14">
    <property type="entry name" value="VWFA DOMAIN-CONTAINING PROTEIN"/>
    <property type="match status" value="1"/>
</dbReference>
<dbReference type="SMART" id="SM00327">
    <property type="entry name" value="VWA"/>
    <property type="match status" value="1"/>
</dbReference>
<protein>
    <recommendedName>
        <fullName evidence="3">VWFA domain-containing protein</fullName>
    </recommendedName>
</protein>
<evidence type="ECO:0000256" key="2">
    <source>
        <dbReference type="SAM" id="SignalP"/>
    </source>
</evidence>
<accession>A0AAF5I441</accession>
<dbReference type="WBParaSite" id="TCONS_00015568.p1">
    <property type="protein sequence ID" value="TCONS_00015568.p1"/>
    <property type="gene ID" value="XLOC_010079"/>
</dbReference>
<feature type="signal peptide" evidence="2">
    <location>
        <begin position="1"/>
        <end position="20"/>
    </location>
</feature>
<dbReference type="InterPro" id="IPR002035">
    <property type="entry name" value="VWF_A"/>
</dbReference>
<dbReference type="SUPFAM" id="SSF53300">
    <property type="entry name" value="vWA-like"/>
    <property type="match status" value="1"/>
</dbReference>
<dbReference type="InterPro" id="IPR036465">
    <property type="entry name" value="vWFA_dom_sf"/>
</dbReference>
<dbReference type="AlphaFoldDB" id="A0AAF5I441"/>
<dbReference type="Gene3D" id="3.40.50.410">
    <property type="entry name" value="von Willebrand factor, type A domain"/>
    <property type="match status" value="1"/>
</dbReference>
<feature type="transmembrane region" description="Helical" evidence="1">
    <location>
        <begin position="502"/>
        <end position="523"/>
    </location>
</feature>
<dbReference type="Pfam" id="PF00092">
    <property type="entry name" value="VWA"/>
    <property type="match status" value="1"/>
</dbReference>
<evidence type="ECO:0000313" key="4">
    <source>
        <dbReference type="Proteomes" id="UP000035681"/>
    </source>
</evidence>
<dbReference type="Proteomes" id="UP000035681">
    <property type="component" value="Unplaced"/>
</dbReference>
<feature type="chain" id="PRO_5042204056" description="VWFA domain-containing protein" evidence="2">
    <location>
        <begin position="21"/>
        <end position="816"/>
    </location>
</feature>
<dbReference type="InterPro" id="IPR052229">
    <property type="entry name" value="Collagen-VI/PIF"/>
</dbReference>
<keyword evidence="1" id="KW-1133">Transmembrane helix</keyword>
<sequence length="816" mass="93809">YTFSFKIFILTIFICHLTFQNNDKYYLNKSSSIQYRVKKSNDAITNLLKDAENFFDEENSGEYDENYIDNNMNLTELTTEKETVQIKNNILTTILPISNFTNLLEDDENLFDKNYTEKYDENYIDNDMNLTELTTEKETVQIKNDILTTILPISNFTNLLEDDENLFDKNYTEKYDENLIDNDMNLTKLTIEKETVQIKDAISTTILPISNFTNLLEDEENLFDKNYTDNDVNLTELTTEKEALQVENDISTTNLPTTTFDISNPFIILTTVESPNSTIIETASTSINIPITTSTLTYKKLISNEKSKIIVPSRAYKLEIGDYHSKIAVSRFTPTLFNDIHLNSVQTSQNVINYFETFKILNDDNTNETSMLLFPPLLPSVNEIVKESFSSSTNLQPRSPAYNVILLIFYVTDQLVETKLNENLFHPNGPIFVFQITIGKISTQIKISQYTFSSLTIHYRANETKNLVELKNYLLTGIINFTQISNSYDYSTTLQLGLSTKATITILGCVGGLLLILLSILFINNSSVKQIQKEYEKKMSQIYSVVPNSDNLNNIILHKEEHVNNKFTQNNGNIDKNILNQDKLSKNDFNDSNILIEDKKENIKNSNKNDVEFDETFDILFLVDDSNSISNTIFDEYKQFINKFLGFLEISSSQILQMSRIGVITFNRKPFLNIPFEKFNSFKKLKNNVNKLNRNGGVTNLGKALNFANGYLLGQKSIEISDNSHSNDKKLLQDRLQFLILLSDGHTKDTIDWEYQSLLREYSIFMVAIISKSYLDDMFIGLVKVGGKLMSLKDSDELTKYIGKKFTFFNENKNFN</sequence>
<evidence type="ECO:0000313" key="5">
    <source>
        <dbReference type="WBParaSite" id="TCONS_00015568.p1"/>
    </source>
</evidence>
<organism evidence="4 5">
    <name type="scientific">Strongyloides stercoralis</name>
    <name type="common">Threadworm</name>
    <dbReference type="NCBI Taxonomy" id="6248"/>
    <lineage>
        <taxon>Eukaryota</taxon>
        <taxon>Metazoa</taxon>
        <taxon>Ecdysozoa</taxon>
        <taxon>Nematoda</taxon>
        <taxon>Chromadorea</taxon>
        <taxon>Rhabditida</taxon>
        <taxon>Tylenchina</taxon>
        <taxon>Panagrolaimomorpha</taxon>
        <taxon>Strongyloidoidea</taxon>
        <taxon>Strongyloididae</taxon>
        <taxon>Strongyloides</taxon>
    </lineage>
</organism>
<keyword evidence="1" id="KW-0472">Membrane</keyword>
<name>A0AAF5I441_STRER</name>